<evidence type="ECO:0008006" key="4">
    <source>
        <dbReference type="Google" id="ProtNLM"/>
    </source>
</evidence>
<dbReference type="AlphaFoldDB" id="X1VMM3"/>
<proteinExistence type="predicted"/>
<dbReference type="Pfam" id="PF03808">
    <property type="entry name" value="Glyco_tran_WecG"/>
    <property type="match status" value="1"/>
</dbReference>
<evidence type="ECO:0000256" key="2">
    <source>
        <dbReference type="ARBA" id="ARBA00022679"/>
    </source>
</evidence>
<evidence type="ECO:0000256" key="1">
    <source>
        <dbReference type="ARBA" id="ARBA00022676"/>
    </source>
</evidence>
<sequence>RISIAGCPLDVITVAQTLALVERIVAERTPWRHGFVNAAKVVSVQSDPQLLETIATCDLINADGAAVVWASRILGTPLPERVNGTNLMMDLVRLAHEKGFRLYLLGAHPEVVERVVTMFRADYPGLEIAGWHHGYFGLDDEKEIAGQIRVAKPDILFAGMGTPQKEYWLRRNVPVIEVPFSMGVGGSFDVVAGLVKRAPNWAQNAGLEWLWRLVQEPKRLWRRYLLGNPYFVWLVARELVRKCMRR</sequence>
<feature type="non-terminal residue" evidence="3">
    <location>
        <position position="1"/>
    </location>
</feature>
<dbReference type="EMBL" id="BARW01028152">
    <property type="protein sequence ID" value="GAJ09810.1"/>
    <property type="molecule type" value="Genomic_DNA"/>
</dbReference>
<dbReference type="InterPro" id="IPR004629">
    <property type="entry name" value="WecG_TagA_CpsF"/>
</dbReference>
<dbReference type="PANTHER" id="PTHR34136:SF1">
    <property type="entry name" value="UDP-N-ACETYL-D-MANNOSAMINURONIC ACID TRANSFERASE"/>
    <property type="match status" value="1"/>
</dbReference>
<reference evidence="3" key="1">
    <citation type="journal article" date="2014" name="Front. Microbiol.">
        <title>High frequency of phylogenetically diverse reductive dehalogenase-homologous genes in deep subseafloor sedimentary metagenomes.</title>
        <authorList>
            <person name="Kawai M."/>
            <person name="Futagami T."/>
            <person name="Toyoda A."/>
            <person name="Takaki Y."/>
            <person name="Nishi S."/>
            <person name="Hori S."/>
            <person name="Arai W."/>
            <person name="Tsubouchi T."/>
            <person name="Morono Y."/>
            <person name="Uchiyama I."/>
            <person name="Ito T."/>
            <person name="Fujiyama A."/>
            <person name="Inagaki F."/>
            <person name="Takami H."/>
        </authorList>
    </citation>
    <scope>NUCLEOTIDE SEQUENCE</scope>
    <source>
        <strain evidence="3">Expedition CK06-06</strain>
    </source>
</reference>
<accession>X1VMM3</accession>
<keyword evidence="1" id="KW-0328">Glycosyltransferase</keyword>
<comment type="caution">
    <text evidence="3">The sequence shown here is derived from an EMBL/GenBank/DDBJ whole genome shotgun (WGS) entry which is preliminary data.</text>
</comment>
<organism evidence="3">
    <name type="scientific">marine sediment metagenome</name>
    <dbReference type="NCBI Taxonomy" id="412755"/>
    <lineage>
        <taxon>unclassified sequences</taxon>
        <taxon>metagenomes</taxon>
        <taxon>ecological metagenomes</taxon>
    </lineage>
</organism>
<dbReference type="NCBIfam" id="TIGR00696">
    <property type="entry name" value="wecG_tagA_cpsF"/>
    <property type="match status" value="1"/>
</dbReference>
<evidence type="ECO:0000313" key="3">
    <source>
        <dbReference type="EMBL" id="GAJ09810.1"/>
    </source>
</evidence>
<keyword evidence="2" id="KW-0808">Transferase</keyword>
<dbReference type="CDD" id="cd06533">
    <property type="entry name" value="Glyco_transf_WecG_TagA"/>
    <property type="match status" value="1"/>
</dbReference>
<dbReference type="GO" id="GO:0016758">
    <property type="term" value="F:hexosyltransferase activity"/>
    <property type="evidence" value="ECO:0007669"/>
    <property type="project" value="TreeGrafter"/>
</dbReference>
<dbReference type="PANTHER" id="PTHR34136">
    <property type="match status" value="1"/>
</dbReference>
<protein>
    <recommendedName>
        <fullName evidence="4">Glycosyltransferase</fullName>
    </recommendedName>
</protein>
<name>X1VMM3_9ZZZZ</name>
<gene>
    <name evidence="3" type="ORF">S12H4_45520</name>
</gene>